<dbReference type="InterPro" id="IPR019186">
    <property type="entry name" value="Nucleolar_protein_12"/>
</dbReference>
<proteinExistence type="predicted"/>
<keyword evidence="2" id="KW-1185">Reference proteome</keyword>
<dbReference type="Pfam" id="PF09805">
    <property type="entry name" value="Nop25"/>
    <property type="match status" value="1"/>
</dbReference>
<accession>A0AAU9IM58</accession>
<gene>
    <name evidence="1" type="ORF">BSTOLATCC_MIC8516</name>
</gene>
<evidence type="ECO:0000313" key="2">
    <source>
        <dbReference type="Proteomes" id="UP001162131"/>
    </source>
</evidence>
<sequence length="104" mass="12775">MKNKKEKAPKNYDISFDLNDRNQYLSKFNHTRKQKKKIVEKRNEWKKKQEKMLRKQLKKEEREKTLQNIEVIEEIEQGFKEENYEQEDSLNNTVVEVQTKITKT</sequence>
<name>A0AAU9IM58_9CILI</name>
<reference evidence="1" key="1">
    <citation type="submission" date="2021-09" db="EMBL/GenBank/DDBJ databases">
        <authorList>
            <consortium name="AG Swart"/>
            <person name="Singh M."/>
            <person name="Singh A."/>
            <person name="Seah K."/>
            <person name="Emmerich C."/>
        </authorList>
    </citation>
    <scope>NUCLEOTIDE SEQUENCE</scope>
    <source>
        <strain evidence="1">ATCC30299</strain>
    </source>
</reference>
<dbReference type="EMBL" id="CAJZBQ010000010">
    <property type="protein sequence ID" value="CAG9313243.1"/>
    <property type="molecule type" value="Genomic_DNA"/>
</dbReference>
<dbReference type="Proteomes" id="UP001162131">
    <property type="component" value="Unassembled WGS sequence"/>
</dbReference>
<organism evidence="1 2">
    <name type="scientific">Blepharisma stoltei</name>
    <dbReference type="NCBI Taxonomy" id="1481888"/>
    <lineage>
        <taxon>Eukaryota</taxon>
        <taxon>Sar</taxon>
        <taxon>Alveolata</taxon>
        <taxon>Ciliophora</taxon>
        <taxon>Postciliodesmatophora</taxon>
        <taxon>Heterotrichea</taxon>
        <taxon>Heterotrichida</taxon>
        <taxon>Blepharismidae</taxon>
        <taxon>Blepharisma</taxon>
    </lineage>
</organism>
<evidence type="ECO:0000313" key="1">
    <source>
        <dbReference type="EMBL" id="CAG9313243.1"/>
    </source>
</evidence>
<comment type="caution">
    <text evidence="1">The sequence shown here is derived from an EMBL/GenBank/DDBJ whole genome shotgun (WGS) entry which is preliminary data.</text>
</comment>
<dbReference type="AlphaFoldDB" id="A0AAU9IM58"/>
<protein>
    <submittedName>
        <fullName evidence="1">Uncharacterized protein</fullName>
    </submittedName>
</protein>